<accession>A0A6F8SWG6</accession>
<evidence type="ECO:0000313" key="3">
    <source>
        <dbReference type="Proteomes" id="UP000503197"/>
    </source>
</evidence>
<dbReference type="Gene3D" id="1.10.260.40">
    <property type="entry name" value="lambda repressor-like DNA-binding domains"/>
    <property type="match status" value="1"/>
</dbReference>
<dbReference type="Pfam" id="PF13560">
    <property type="entry name" value="HTH_31"/>
    <property type="match status" value="1"/>
</dbReference>
<evidence type="ECO:0000259" key="1">
    <source>
        <dbReference type="PROSITE" id="PS50943"/>
    </source>
</evidence>
<organism evidence="2 3">
    <name type="scientific">Vreelandella aquamarina</name>
    <dbReference type="NCBI Taxonomy" id="77097"/>
    <lineage>
        <taxon>Bacteria</taxon>
        <taxon>Pseudomonadati</taxon>
        <taxon>Pseudomonadota</taxon>
        <taxon>Gammaproteobacteria</taxon>
        <taxon>Oceanospirillales</taxon>
        <taxon>Halomonadaceae</taxon>
        <taxon>Vreelandella</taxon>
    </lineage>
</organism>
<proteinExistence type="predicted"/>
<dbReference type="AlphaFoldDB" id="A0A6F8SWG6"/>
<dbReference type="Proteomes" id="UP000503197">
    <property type="component" value="Chromosome"/>
</dbReference>
<sequence>MMNLKALKEQALQNPEVKAEYERLAPEFALASTLISMRQRAGLTQEELAKRLDTQKSNISRLERGSSNPGWKTLQRYAHACGFELTVHVEQQKQPVH</sequence>
<gene>
    <name evidence="2" type="ORF">HMSLTHF_23230</name>
</gene>
<feature type="domain" description="HTH cro/C1-type" evidence="1">
    <location>
        <begin position="34"/>
        <end position="88"/>
    </location>
</feature>
<dbReference type="InterPro" id="IPR010982">
    <property type="entry name" value="Lambda_DNA-bd_dom_sf"/>
</dbReference>
<name>A0A6F8SWG6_9GAMM</name>
<dbReference type="SMART" id="SM00530">
    <property type="entry name" value="HTH_XRE"/>
    <property type="match status" value="1"/>
</dbReference>
<dbReference type="EMBL" id="AP022821">
    <property type="protein sequence ID" value="BCA92548.1"/>
    <property type="molecule type" value="Genomic_DNA"/>
</dbReference>
<dbReference type="InterPro" id="IPR001387">
    <property type="entry name" value="Cro/C1-type_HTH"/>
</dbReference>
<dbReference type="CDD" id="cd00093">
    <property type="entry name" value="HTH_XRE"/>
    <property type="match status" value="1"/>
</dbReference>
<dbReference type="SUPFAM" id="SSF47413">
    <property type="entry name" value="lambda repressor-like DNA-binding domains"/>
    <property type="match status" value="1"/>
</dbReference>
<dbReference type="PROSITE" id="PS50943">
    <property type="entry name" value="HTH_CROC1"/>
    <property type="match status" value="1"/>
</dbReference>
<reference evidence="2 3" key="1">
    <citation type="submission" date="2020-02" db="EMBL/GenBank/DDBJ databases">
        <title>Complete Genome Sequence of Halomonas meridiana strain BAA-801, Isolated from Deep Sea Thermal Vent.</title>
        <authorList>
            <person name="Takahashi Y."/>
            <person name="Takahashi H."/>
            <person name="Galipon J."/>
            <person name="Arakawa K."/>
        </authorList>
    </citation>
    <scope>NUCLEOTIDE SEQUENCE [LARGE SCALE GENOMIC DNA]</scope>
    <source>
        <strain evidence="2 3">Slthf1</strain>
    </source>
</reference>
<dbReference type="RefSeq" id="WP_230834987.1">
    <property type="nucleotide sequence ID" value="NZ_AP022821.1"/>
</dbReference>
<dbReference type="GO" id="GO:0003677">
    <property type="term" value="F:DNA binding"/>
    <property type="evidence" value="ECO:0007669"/>
    <property type="project" value="InterPro"/>
</dbReference>
<protein>
    <submittedName>
        <fullName evidence="2">Transcriptional regulator</fullName>
    </submittedName>
</protein>
<evidence type="ECO:0000313" key="2">
    <source>
        <dbReference type="EMBL" id="BCA92548.1"/>
    </source>
</evidence>